<name>A0A5J4V292_9EUKA</name>
<dbReference type="Proteomes" id="UP000324800">
    <property type="component" value="Unassembled WGS sequence"/>
</dbReference>
<feature type="compositionally biased region" description="Polar residues" evidence="1">
    <location>
        <begin position="37"/>
        <end position="51"/>
    </location>
</feature>
<accession>A0A5J4V292</accession>
<organism evidence="2 3">
    <name type="scientific">Streblomastix strix</name>
    <dbReference type="NCBI Taxonomy" id="222440"/>
    <lineage>
        <taxon>Eukaryota</taxon>
        <taxon>Metamonada</taxon>
        <taxon>Preaxostyla</taxon>
        <taxon>Oxymonadida</taxon>
        <taxon>Streblomastigidae</taxon>
        <taxon>Streblomastix</taxon>
    </lineage>
</organism>
<feature type="region of interest" description="Disordered" evidence="1">
    <location>
        <begin position="37"/>
        <end position="91"/>
    </location>
</feature>
<gene>
    <name evidence="2" type="ORF">EZS28_027615</name>
</gene>
<sequence>MSTNVKKPMLLANTTDEQFKDRFRRQLIIDRITDANCQQGSNRGNFKNNTRFSDKTKEPNIPRTQIEQREKKNLGLQNIEQKANTQTLQDD</sequence>
<comment type="caution">
    <text evidence="2">The sequence shown here is derived from an EMBL/GenBank/DDBJ whole genome shotgun (WGS) entry which is preliminary data.</text>
</comment>
<evidence type="ECO:0000313" key="3">
    <source>
        <dbReference type="Proteomes" id="UP000324800"/>
    </source>
</evidence>
<reference evidence="2 3" key="1">
    <citation type="submission" date="2019-03" db="EMBL/GenBank/DDBJ databases">
        <title>Single cell metagenomics reveals metabolic interactions within the superorganism composed of flagellate Streblomastix strix and complex community of Bacteroidetes bacteria on its surface.</title>
        <authorList>
            <person name="Treitli S.C."/>
            <person name="Kolisko M."/>
            <person name="Husnik F."/>
            <person name="Keeling P."/>
            <person name="Hampl V."/>
        </authorList>
    </citation>
    <scope>NUCLEOTIDE SEQUENCE [LARGE SCALE GENOMIC DNA]</scope>
    <source>
        <strain evidence="2">ST1C</strain>
    </source>
</reference>
<feature type="compositionally biased region" description="Polar residues" evidence="1">
    <location>
        <begin position="75"/>
        <end position="91"/>
    </location>
</feature>
<protein>
    <submittedName>
        <fullName evidence="2">Uncharacterized protein</fullName>
    </submittedName>
</protein>
<feature type="compositionally biased region" description="Basic and acidic residues" evidence="1">
    <location>
        <begin position="52"/>
        <end position="73"/>
    </location>
</feature>
<proteinExistence type="predicted"/>
<dbReference type="EMBL" id="SNRW01010230">
    <property type="protein sequence ID" value="KAA6376859.1"/>
    <property type="molecule type" value="Genomic_DNA"/>
</dbReference>
<evidence type="ECO:0000313" key="2">
    <source>
        <dbReference type="EMBL" id="KAA6376859.1"/>
    </source>
</evidence>
<evidence type="ECO:0000256" key="1">
    <source>
        <dbReference type="SAM" id="MobiDB-lite"/>
    </source>
</evidence>
<dbReference type="AlphaFoldDB" id="A0A5J4V292"/>